<protein>
    <recommendedName>
        <fullName evidence="3">DUF1127 domain-containing protein</fullName>
    </recommendedName>
</protein>
<keyword evidence="2" id="KW-1185">Reference proteome</keyword>
<name>A0A918NGT1_9GAMM</name>
<proteinExistence type="predicted"/>
<sequence>MNTASNQCHNALVDCASRLPEATQPLLQRIKATLKVWQWRHKVRSQLRADMVVMDIARIEKDTGLPTGALRQEAYKPFWKA</sequence>
<dbReference type="Proteomes" id="UP000626148">
    <property type="component" value="Unassembled WGS sequence"/>
</dbReference>
<reference evidence="1" key="1">
    <citation type="journal article" date="2014" name="Int. J. Syst. Evol. Microbiol.">
        <title>Complete genome sequence of Corynebacterium casei LMG S-19264T (=DSM 44701T), isolated from a smear-ripened cheese.</title>
        <authorList>
            <consortium name="US DOE Joint Genome Institute (JGI-PGF)"/>
            <person name="Walter F."/>
            <person name="Albersmeier A."/>
            <person name="Kalinowski J."/>
            <person name="Ruckert C."/>
        </authorList>
    </citation>
    <scope>NUCLEOTIDE SEQUENCE</scope>
    <source>
        <strain evidence="1">KCTC 22169</strain>
    </source>
</reference>
<evidence type="ECO:0008006" key="3">
    <source>
        <dbReference type="Google" id="ProtNLM"/>
    </source>
</evidence>
<accession>A0A918NGT1</accession>
<dbReference type="RefSeq" id="WP_189611640.1">
    <property type="nucleotide sequence ID" value="NZ_BMXR01000010.1"/>
</dbReference>
<gene>
    <name evidence="1" type="ORF">GCM10007392_37790</name>
</gene>
<evidence type="ECO:0000313" key="2">
    <source>
        <dbReference type="Proteomes" id="UP000626148"/>
    </source>
</evidence>
<reference evidence="1" key="2">
    <citation type="submission" date="2020-09" db="EMBL/GenBank/DDBJ databases">
        <authorList>
            <person name="Sun Q."/>
            <person name="Kim S."/>
        </authorList>
    </citation>
    <scope>NUCLEOTIDE SEQUENCE</scope>
    <source>
        <strain evidence="1">KCTC 22169</strain>
    </source>
</reference>
<evidence type="ECO:0000313" key="1">
    <source>
        <dbReference type="EMBL" id="GGX66524.1"/>
    </source>
</evidence>
<dbReference type="AlphaFoldDB" id="A0A918NGT1"/>
<organism evidence="1 2">
    <name type="scientific">Saccharospirillum salsuginis</name>
    <dbReference type="NCBI Taxonomy" id="418750"/>
    <lineage>
        <taxon>Bacteria</taxon>
        <taxon>Pseudomonadati</taxon>
        <taxon>Pseudomonadota</taxon>
        <taxon>Gammaproteobacteria</taxon>
        <taxon>Oceanospirillales</taxon>
        <taxon>Saccharospirillaceae</taxon>
        <taxon>Saccharospirillum</taxon>
    </lineage>
</organism>
<comment type="caution">
    <text evidence="1">The sequence shown here is derived from an EMBL/GenBank/DDBJ whole genome shotgun (WGS) entry which is preliminary data.</text>
</comment>
<dbReference type="EMBL" id="BMXR01000010">
    <property type="protein sequence ID" value="GGX66524.1"/>
    <property type="molecule type" value="Genomic_DNA"/>
</dbReference>